<proteinExistence type="predicted"/>
<keyword evidence="2" id="KW-0732">Signal</keyword>
<protein>
    <recommendedName>
        <fullName evidence="5">TraA</fullName>
    </recommendedName>
</protein>
<accession>A0ABX9QJZ8</accession>
<evidence type="ECO:0000256" key="1">
    <source>
        <dbReference type="SAM" id="MobiDB-lite"/>
    </source>
</evidence>
<comment type="caution">
    <text evidence="3">The sequence shown here is derived from an EMBL/GenBank/DDBJ whole genome shotgun (WGS) entry which is preliminary data.</text>
</comment>
<keyword evidence="4" id="KW-1185">Reference proteome</keyword>
<dbReference type="NCBIfam" id="TIGR04566">
    <property type="entry name" value="myxo_TraA_Nterm"/>
    <property type="match status" value="1"/>
</dbReference>
<dbReference type="EMBL" id="RAWI01000108">
    <property type="protein sequence ID" value="RKI08254.1"/>
    <property type="molecule type" value="Genomic_DNA"/>
</dbReference>
<organism evidence="3 4">
    <name type="scientific">Corallococcus praedator</name>
    <dbReference type="NCBI Taxonomy" id="2316724"/>
    <lineage>
        <taxon>Bacteria</taxon>
        <taxon>Pseudomonadati</taxon>
        <taxon>Myxococcota</taxon>
        <taxon>Myxococcia</taxon>
        <taxon>Myxococcales</taxon>
        <taxon>Cystobacterineae</taxon>
        <taxon>Myxococcaceae</taxon>
        <taxon>Corallococcus</taxon>
    </lineage>
</organism>
<reference evidence="3 4" key="1">
    <citation type="submission" date="2018-09" db="EMBL/GenBank/DDBJ databases">
        <authorList>
            <person name="Livingstone P.G."/>
            <person name="Whitworth D.E."/>
        </authorList>
    </citation>
    <scope>NUCLEOTIDE SEQUENCE [LARGE SCALE GENOMIC DNA]</scope>
    <source>
        <strain evidence="3 4">CA031B</strain>
    </source>
</reference>
<dbReference type="InterPro" id="IPR030819">
    <property type="entry name" value="Myxo_TraA_N"/>
</dbReference>
<evidence type="ECO:0000313" key="3">
    <source>
        <dbReference type="EMBL" id="RKI08254.1"/>
    </source>
</evidence>
<feature type="chain" id="PRO_5046956749" description="TraA" evidence="2">
    <location>
        <begin position="23"/>
        <end position="476"/>
    </location>
</feature>
<dbReference type="Proteomes" id="UP000278907">
    <property type="component" value="Unassembled WGS sequence"/>
</dbReference>
<evidence type="ECO:0008006" key="5">
    <source>
        <dbReference type="Google" id="ProtNLM"/>
    </source>
</evidence>
<evidence type="ECO:0000313" key="4">
    <source>
        <dbReference type="Proteomes" id="UP000278907"/>
    </source>
</evidence>
<feature type="compositionally biased region" description="Gly residues" evidence="1">
    <location>
        <begin position="424"/>
        <end position="447"/>
    </location>
</feature>
<name>A0ABX9QJZ8_9BACT</name>
<evidence type="ECO:0000256" key="2">
    <source>
        <dbReference type="SAM" id="SignalP"/>
    </source>
</evidence>
<dbReference type="RefSeq" id="WP_120584289.1">
    <property type="nucleotide sequence ID" value="NZ_RAWI01000108.1"/>
</dbReference>
<sequence>MRPLLSLLFALCVLVVAPSASAQVVVTGDPVAPLPEQPGTGLCLASSNWLGPASDLPQSQSNYVGNINAFMEGSRARWITSVLGTDADLSNNFNDGRTLSQGDFTGACGAGGCAFAYSGGSTIFATRLRGYLAITQAQVGKSLHFGLYADDAVSLTLYDRAAQSYTVVVRPPTLGAPTWRMTNTVVFKQAGLYGVEVLHTQISEHAALELSLFEGTFTDFAQPANQPPVVNLRTEGFELMPLGQFHQAESGGASFEDVSKCVQCARQDANTSGNSSCGAGYRCNAAALCAPCDSEAACGDACMPCGVSTPFCFREGSDSRCVECRTASDCVPLDACHTGGCAGTGVCTSMPVPDGTECPGGACQEGACELFDAGTPDAGEASDAGVDGGGSEPGEDAGSLDGSVVEPDGGATGSPDSGVALDAGGMGPGDAGPSGGDDGPESGCGCGSGTAGVAPMALLGFALLSRRSRERLAWHR</sequence>
<feature type="region of interest" description="Disordered" evidence="1">
    <location>
        <begin position="379"/>
        <end position="447"/>
    </location>
</feature>
<dbReference type="NCBIfam" id="TIGR03382">
    <property type="entry name" value="GC_trans_RRR"/>
    <property type="match status" value="1"/>
</dbReference>
<dbReference type="InterPro" id="IPR017756">
    <property type="entry name" value="TM_Gly-Cys-Arg_CS"/>
</dbReference>
<feature type="signal peptide" evidence="2">
    <location>
        <begin position="1"/>
        <end position="22"/>
    </location>
</feature>
<gene>
    <name evidence="3" type="ORF">D7Y13_16395</name>
</gene>